<dbReference type="Pfam" id="PF01823">
    <property type="entry name" value="MACPF"/>
    <property type="match status" value="1"/>
</dbReference>
<keyword evidence="11" id="KW-1064">Adaptive immunity</keyword>
<protein>
    <recommendedName>
        <fullName evidence="3">Macrophage-expressed gene 1 protein</fullName>
    </recommendedName>
    <alternativeName>
        <fullName evidence="16">Perforin-2</fullName>
    </alternativeName>
</protein>
<dbReference type="GO" id="GO:0045087">
    <property type="term" value="P:innate immune response"/>
    <property type="evidence" value="ECO:0007669"/>
    <property type="project" value="UniProtKB-KW"/>
</dbReference>
<evidence type="ECO:0000256" key="1">
    <source>
        <dbReference type="ARBA" id="ARBA00004265"/>
    </source>
</evidence>
<feature type="chain" id="PRO_5044275593" description="Macrophage-expressed gene 1 protein" evidence="21">
    <location>
        <begin position="20"/>
        <end position="699"/>
    </location>
</feature>
<evidence type="ECO:0000256" key="16">
    <source>
        <dbReference type="ARBA" id="ARBA00030728"/>
    </source>
</evidence>
<comment type="subcellular location">
    <subcellularLocation>
        <location evidence="1">Cytoplasmic vesicle</location>
        <location evidence="1">Phagosome membrane</location>
        <topology evidence="1">Multi-pass membrane protein</topology>
    </subcellularLocation>
</comment>
<feature type="domain" description="MACPF" evidence="22">
    <location>
        <begin position="28"/>
        <end position="345"/>
    </location>
</feature>
<keyword evidence="7 21" id="KW-0732">Signal</keyword>
<evidence type="ECO:0000256" key="17">
    <source>
        <dbReference type="ARBA" id="ARBA00045657"/>
    </source>
</evidence>
<evidence type="ECO:0000259" key="22">
    <source>
        <dbReference type="PROSITE" id="PS51412"/>
    </source>
</evidence>
<evidence type="ECO:0000256" key="20">
    <source>
        <dbReference type="SAM" id="Phobius"/>
    </source>
</evidence>
<evidence type="ECO:0000256" key="2">
    <source>
        <dbReference type="ARBA" id="ARBA00007256"/>
    </source>
</evidence>
<keyword evidence="4" id="KW-1134">Transmembrane beta strand</keyword>
<dbReference type="OMA" id="YSERIDH"/>
<dbReference type="PANTHER" id="PTHR31463">
    <property type="entry name" value="MACROPHAGE-EXPRESSED GENE 1 PROTEIN"/>
    <property type="match status" value="1"/>
</dbReference>
<evidence type="ECO:0000256" key="10">
    <source>
        <dbReference type="ARBA" id="ARBA00022989"/>
    </source>
</evidence>
<keyword evidence="13" id="KW-1015">Disulfide bond</keyword>
<evidence type="ECO:0000256" key="4">
    <source>
        <dbReference type="ARBA" id="ARBA00022452"/>
    </source>
</evidence>
<proteinExistence type="inferred from homology"/>
<gene>
    <name evidence="23" type="primary">MPEG1</name>
</gene>
<dbReference type="InterPro" id="IPR020864">
    <property type="entry name" value="MACPF"/>
</dbReference>
<feature type="signal peptide" evidence="21">
    <location>
        <begin position="1"/>
        <end position="19"/>
    </location>
</feature>
<keyword evidence="10 20" id="KW-1133">Transmembrane helix</keyword>
<dbReference type="GO" id="GO:0042742">
    <property type="term" value="P:defense response to bacterium"/>
    <property type="evidence" value="ECO:0007669"/>
    <property type="project" value="TreeGrafter"/>
</dbReference>
<evidence type="ECO:0000256" key="15">
    <source>
        <dbReference type="ARBA" id="ARBA00023329"/>
    </source>
</evidence>
<feature type="region of interest" description="Disordered" evidence="19">
    <location>
        <begin position="680"/>
        <end position="699"/>
    </location>
</feature>
<dbReference type="AlphaFoldDB" id="A0A668VMH1"/>
<dbReference type="CDD" id="cd22579">
    <property type="entry name" value="MPEG1_P2"/>
    <property type="match status" value="1"/>
</dbReference>
<evidence type="ECO:0000256" key="21">
    <source>
        <dbReference type="SAM" id="SignalP"/>
    </source>
</evidence>
<keyword evidence="8" id="KW-0832">Ubl conjugation</keyword>
<comment type="function">
    <text evidence="17">Pore-forming protein that plays a central role in antigen cross-presentation in dendritic cells by mediating delivery of antigens for cross-presentation. Dendritic cells bridge innate and adaptive immunity by capturing exogenous antigens on MHC class-I molecules and presenting them to naive CD8(+) T-cells. Acts by forming a pore in antigen-containing compartments, promoting the release of antigens into the cytosol, enabling generation of MHCI:peptide complexes and T-cell priming.</text>
</comment>
<evidence type="ECO:0000313" key="24">
    <source>
        <dbReference type="Proteomes" id="UP000472276"/>
    </source>
</evidence>
<evidence type="ECO:0000256" key="18">
    <source>
        <dbReference type="ARBA" id="ARBA00045689"/>
    </source>
</evidence>
<reference evidence="23" key="2">
    <citation type="submission" date="2025-09" db="UniProtKB">
        <authorList>
            <consortium name="Ensembl"/>
        </authorList>
    </citation>
    <scope>IDENTIFICATION</scope>
</reference>
<evidence type="ECO:0000256" key="11">
    <source>
        <dbReference type="ARBA" id="ARBA00023130"/>
    </source>
</evidence>
<accession>A0A668VMH1</accession>
<evidence type="ECO:0000256" key="5">
    <source>
        <dbReference type="ARBA" id="ARBA00022588"/>
    </source>
</evidence>
<evidence type="ECO:0000256" key="13">
    <source>
        <dbReference type="ARBA" id="ARBA00023157"/>
    </source>
</evidence>
<keyword evidence="12 20" id="KW-0472">Membrane</keyword>
<sequence>MMETAVILLAVCCLHVCSSVPVSRPSNWLRQCRASTNLSITALEVLPGGGWDNLRNMDMGRVMNLSYSQCQTTEDGVYFIPDEVFVIPHKETGVETSSEIIRSWLEQKSSTSESINADTSFPLVLNGKFSAESKRMKTHQIKDSSKTARVQVRNFIYTANAYPDFTLDARFAQQVRDIADAIENNQTKNADYLSEMMVLDYGTHVITSVDAGAALVQEDYLRSSYVSDSESESSSVKAEAGLTFFNKLKFDISSQSAQQSSSLQTYQSNITYSLIQSHGGAPFYPGITLQKWQESTRNNLVAIDRSGFPLHYFINTNTLTDLPHPTIRKVALTISRAIERYYKINTRPGCVNINSKNFNFQANMDDNSCEGPATNLSFGGVYQKCDPTSYVPSLCDALAQKNPDTGDFSCRPPYLPTLLRSEVRQQSYSKYECQEVPYSCFIFICHETRCQDVNYVRYARINTYWCSVNGQAPENSGYLFGGIYSPSLLNPFTKSKSCPPNFIPVKFLSDGEVICMSKDYETGTTYSIPFGGLFSCESTNPLARNQYRCPPEFSQHLAAISDGCEILYCVQSGLFTGGELQPIRLPPFTKRPLISMQATNTVMVMTEGENSWVRVGRTKRWKLAKPEEIQEIVQGLNPELSQMSNGERAGVVFGVMGVMLMVVIVTVFLVKRKRRRSGFRSRAYEEMREEGDSEQQDEA</sequence>
<evidence type="ECO:0000256" key="3">
    <source>
        <dbReference type="ARBA" id="ARBA00021365"/>
    </source>
</evidence>
<name>A0A668VMH1_OREAU</name>
<reference evidence="23" key="1">
    <citation type="submission" date="2025-08" db="UniProtKB">
        <authorList>
            <consortium name="Ensembl"/>
        </authorList>
    </citation>
    <scope>IDENTIFICATION</scope>
</reference>
<dbReference type="GO" id="GO:0002250">
    <property type="term" value="P:adaptive immune response"/>
    <property type="evidence" value="ECO:0007669"/>
    <property type="project" value="UniProtKB-KW"/>
</dbReference>
<evidence type="ECO:0000256" key="19">
    <source>
        <dbReference type="SAM" id="MobiDB-lite"/>
    </source>
</evidence>
<dbReference type="Proteomes" id="UP000472276">
    <property type="component" value="Unassembled WGS sequence"/>
</dbReference>
<evidence type="ECO:0000256" key="6">
    <source>
        <dbReference type="ARBA" id="ARBA00022692"/>
    </source>
</evidence>
<keyword evidence="6 20" id="KW-0812">Transmembrane</keyword>
<keyword evidence="5" id="KW-0399">Innate immunity</keyword>
<dbReference type="Ensembl" id="ENSOABT00000054382.2">
    <property type="protein sequence ID" value="ENSOABP00000053040.2"/>
    <property type="gene ID" value="ENSOABG00000023466.2"/>
</dbReference>
<evidence type="ECO:0000256" key="8">
    <source>
        <dbReference type="ARBA" id="ARBA00022843"/>
    </source>
</evidence>
<dbReference type="GO" id="GO:0030670">
    <property type="term" value="C:phagocytic vesicle membrane"/>
    <property type="evidence" value="ECO:0007669"/>
    <property type="project" value="UniProtKB-SubCell"/>
</dbReference>
<dbReference type="SMART" id="SM00457">
    <property type="entry name" value="MACPF"/>
    <property type="match status" value="1"/>
</dbReference>
<dbReference type="PANTHER" id="PTHR31463:SF4">
    <property type="entry name" value="MACROPHAGE-EXPRESSED GENE 1 PROTEIN"/>
    <property type="match status" value="1"/>
</dbReference>
<feature type="transmembrane region" description="Helical" evidence="20">
    <location>
        <begin position="649"/>
        <end position="670"/>
    </location>
</feature>
<organism evidence="23 24">
    <name type="scientific">Oreochromis aureus</name>
    <name type="common">Israeli tilapia</name>
    <name type="synonym">Chromis aureus</name>
    <dbReference type="NCBI Taxonomy" id="47969"/>
    <lineage>
        <taxon>Eukaryota</taxon>
        <taxon>Metazoa</taxon>
        <taxon>Chordata</taxon>
        <taxon>Craniata</taxon>
        <taxon>Vertebrata</taxon>
        <taxon>Euteleostomi</taxon>
        <taxon>Actinopterygii</taxon>
        <taxon>Neopterygii</taxon>
        <taxon>Teleostei</taxon>
        <taxon>Neoteleostei</taxon>
        <taxon>Acanthomorphata</taxon>
        <taxon>Ovalentaria</taxon>
        <taxon>Cichlomorphae</taxon>
        <taxon>Cichliformes</taxon>
        <taxon>Cichlidae</taxon>
        <taxon>African cichlids</taxon>
        <taxon>Pseudocrenilabrinae</taxon>
        <taxon>Oreochromini</taxon>
        <taxon>Oreochromis</taxon>
    </lineage>
</organism>
<evidence type="ECO:0000256" key="7">
    <source>
        <dbReference type="ARBA" id="ARBA00022729"/>
    </source>
</evidence>
<keyword evidence="15" id="KW-0968">Cytoplasmic vesicle</keyword>
<keyword evidence="24" id="KW-1185">Reference proteome</keyword>
<dbReference type="PROSITE" id="PS51412">
    <property type="entry name" value="MACPF_2"/>
    <property type="match status" value="1"/>
</dbReference>
<keyword evidence="14" id="KW-0325">Glycoprotein</keyword>
<evidence type="ECO:0000256" key="9">
    <source>
        <dbReference type="ARBA" id="ARBA00022859"/>
    </source>
</evidence>
<feature type="compositionally biased region" description="Acidic residues" evidence="19">
    <location>
        <begin position="687"/>
        <end position="699"/>
    </location>
</feature>
<evidence type="ECO:0000256" key="12">
    <source>
        <dbReference type="ARBA" id="ARBA00023136"/>
    </source>
</evidence>
<keyword evidence="9" id="KW-0391">Immunity</keyword>
<dbReference type="InterPro" id="IPR039707">
    <property type="entry name" value="MPEG1"/>
</dbReference>
<evidence type="ECO:0000313" key="23">
    <source>
        <dbReference type="Ensembl" id="ENSOABP00000053040.2"/>
    </source>
</evidence>
<comment type="similarity">
    <text evidence="2">Belongs to the MPEG1 family.</text>
</comment>
<evidence type="ECO:0000256" key="14">
    <source>
        <dbReference type="ARBA" id="ARBA00023180"/>
    </source>
</evidence>
<comment type="function">
    <text evidence="18">Pore-forming protein involved in both innate and adaptive immunity. Plays a central role in antigen cross-presentation in dendritic cells by forming a pore in antigen-containing compartments, thereby promoting delivery of antigens for cross-presentation. Also involved in innate immune response following bacterial infection; shows antibacterial activity against a wide spectrum of Gram-positive, Gram-negative and acid-fast bacteria. Reduces the viability of the intracytosolic pathogen L.monocytogenes by inhibiting acidification of the phagocytic vacuole of host cells which restricts bacterial translocation from the vacuole to the cytosol. Required for the antibacterial activity of reactive oxygen species and nitric oxide.</text>
</comment>